<dbReference type="EMBL" id="OC916282">
    <property type="protein sequence ID" value="CAD7643756.1"/>
    <property type="molecule type" value="Genomic_DNA"/>
</dbReference>
<keyword evidence="8" id="KW-1185">Reference proteome</keyword>
<name>A0A7R9LL93_9ACAR</name>
<sequence length="131" mass="14896">MDSLCQCRFKLVYVDNDGVARNAIIFTAFVLKGHDSPLIQVQKSLTRTVDIFVDNKYINKTWGLLGVYDGNKENDLQDQQGKTYDDYNIENFVPNLIPPDISKASKQAQLLCGESLECLYDFITTGRTYDN</sequence>
<organism evidence="7">
    <name type="scientific">Oppiella nova</name>
    <dbReference type="NCBI Taxonomy" id="334625"/>
    <lineage>
        <taxon>Eukaryota</taxon>
        <taxon>Metazoa</taxon>
        <taxon>Ecdysozoa</taxon>
        <taxon>Arthropoda</taxon>
        <taxon>Chelicerata</taxon>
        <taxon>Arachnida</taxon>
        <taxon>Acari</taxon>
        <taxon>Acariformes</taxon>
        <taxon>Sarcoptiformes</taxon>
        <taxon>Oribatida</taxon>
        <taxon>Brachypylina</taxon>
        <taxon>Oppioidea</taxon>
        <taxon>Oppiidae</taxon>
        <taxon>Oppiella</taxon>
    </lineage>
</organism>
<evidence type="ECO:0000259" key="5">
    <source>
        <dbReference type="Pfam" id="PF00094"/>
    </source>
</evidence>
<dbReference type="InterPro" id="IPR056619">
    <property type="entry name" value="C8-3_MUC4"/>
</dbReference>
<evidence type="ECO:0000256" key="4">
    <source>
        <dbReference type="ARBA" id="ARBA00023136"/>
    </source>
</evidence>
<dbReference type="OrthoDB" id="10050617at2759"/>
<evidence type="ECO:0000256" key="2">
    <source>
        <dbReference type="ARBA" id="ARBA00022692"/>
    </source>
</evidence>
<feature type="domain" description="Mucin-4-like C8-3" evidence="6">
    <location>
        <begin position="105"/>
        <end position="128"/>
    </location>
</feature>
<evidence type="ECO:0000256" key="1">
    <source>
        <dbReference type="ARBA" id="ARBA00004370"/>
    </source>
</evidence>
<reference evidence="7" key="1">
    <citation type="submission" date="2020-11" db="EMBL/GenBank/DDBJ databases">
        <authorList>
            <person name="Tran Van P."/>
        </authorList>
    </citation>
    <scope>NUCLEOTIDE SEQUENCE</scope>
</reference>
<accession>A0A7R9LL93</accession>
<evidence type="ECO:0000259" key="6">
    <source>
        <dbReference type="Pfam" id="PF23263"/>
    </source>
</evidence>
<dbReference type="EMBL" id="CAJPVJ010001457">
    <property type="protein sequence ID" value="CAG2164754.1"/>
    <property type="molecule type" value="Genomic_DNA"/>
</dbReference>
<evidence type="ECO:0000313" key="7">
    <source>
        <dbReference type="EMBL" id="CAD7643756.1"/>
    </source>
</evidence>
<keyword evidence="3" id="KW-1133">Transmembrane helix</keyword>
<protein>
    <submittedName>
        <fullName evidence="7">Uncharacterized protein</fullName>
    </submittedName>
</protein>
<feature type="domain" description="VWFD" evidence="5">
    <location>
        <begin position="39"/>
        <end position="82"/>
    </location>
</feature>
<dbReference type="AlphaFoldDB" id="A0A7R9LL93"/>
<evidence type="ECO:0000313" key="8">
    <source>
        <dbReference type="Proteomes" id="UP000728032"/>
    </source>
</evidence>
<keyword evidence="2" id="KW-0812">Transmembrane</keyword>
<dbReference type="InterPro" id="IPR001846">
    <property type="entry name" value="VWF_type-D"/>
</dbReference>
<dbReference type="Proteomes" id="UP000728032">
    <property type="component" value="Unassembled WGS sequence"/>
</dbReference>
<comment type="subcellular location">
    <subcellularLocation>
        <location evidence="1">Membrane</location>
    </subcellularLocation>
</comment>
<gene>
    <name evidence="7" type="ORF">ONB1V03_LOCUS4303</name>
</gene>
<proteinExistence type="predicted"/>
<keyword evidence="4" id="KW-0472">Membrane</keyword>
<dbReference type="Pfam" id="PF23263">
    <property type="entry name" value="C8-3_MUC4"/>
    <property type="match status" value="1"/>
</dbReference>
<dbReference type="GO" id="GO:0016020">
    <property type="term" value="C:membrane"/>
    <property type="evidence" value="ECO:0007669"/>
    <property type="project" value="UniProtKB-SubCell"/>
</dbReference>
<evidence type="ECO:0000256" key="3">
    <source>
        <dbReference type="ARBA" id="ARBA00022989"/>
    </source>
</evidence>
<dbReference type="Pfam" id="PF00094">
    <property type="entry name" value="VWD"/>
    <property type="match status" value="1"/>
</dbReference>